<evidence type="ECO:0000313" key="1">
    <source>
        <dbReference type="EMBL" id="PTL37643.1"/>
    </source>
</evidence>
<protein>
    <submittedName>
        <fullName evidence="1">HNH endonuclease</fullName>
    </submittedName>
</protein>
<sequence>MAHDYAKAFYTSKEWIRCRIGFMRSKHYICERCGDVASICHHKKYITPENIHDPQVTLNWDQLEALCQNCHNIEHHKSKNCVEGLTFDSDGNLIKK</sequence>
<proteinExistence type="predicted"/>
<dbReference type="EMBL" id="PZJJ01000039">
    <property type="protein sequence ID" value="PTL37643.1"/>
    <property type="molecule type" value="Genomic_DNA"/>
</dbReference>
<dbReference type="Proteomes" id="UP000240509">
    <property type="component" value="Unassembled WGS sequence"/>
</dbReference>
<dbReference type="RefSeq" id="WP_107586106.1">
    <property type="nucleotide sequence ID" value="NZ_PZJJ01000039.1"/>
</dbReference>
<dbReference type="AlphaFoldDB" id="A0A2T4U2M1"/>
<dbReference type="GO" id="GO:0004519">
    <property type="term" value="F:endonuclease activity"/>
    <property type="evidence" value="ECO:0007669"/>
    <property type="project" value="UniProtKB-KW"/>
</dbReference>
<keyword evidence="1" id="KW-0255">Endonuclease</keyword>
<comment type="caution">
    <text evidence="1">The sequence shown here is derived from an EMBL/GenBank/DDBJ whole genome shotgun (WGS) entry which is preliminary data.</text>
</comment>
<accession>A0A2T4U2M1</accession>
<name>A0A2T4U2M1_9BACI</name>
<organism evidence="1 2">
    <name type="scientific">Alkalicoccus saliphilus</name>
    <dbReference type="NCBI Taxonomy" id="200989"/>
    <lineage>
        <taxon>Bacteria</taxon>
        <taxon>Bacillati</taxon>
        <taxon>Bacillota</taxon>
        <taxon>Bacilli</taxon>
        <taxon>Bacillales</taxon>
        <taxon>Bacillaceae</taxon>
        <taxon>Alkalicoccus</taxon>
    </lineage>
</organism>
<keyword evidence="1" id="KW-0378">Hydrolase</keyword>
<reference evidence="1 2" key="1">
    <citation type="submission" date="2018-03" db="EMBL/GenBank/DDBJ databases">
        <title>Alkalicoccus saliphilus sp. nov., isolated from a mineral pool.</title>
        <authorList>
            <person name="Zhao B."/>
        </authorList>
    </citation>
    <scope>NUCLEOTIDE SEQUENCE [LARGE SCALE GENOMIC DNA]</scope>
    <source>
        <strain evidence="1 2">6AG</strain>
    </source>
</reference>
<evidence type="ECO:0000313" key="2">
    <source>
        <dbReference type="Proteomes" id="UP000240509"/>
    </source>
</evidence>
<keyword evidence="1" id="KW-0540">Nuclease</keyword>
<gene>
    <name evidence="1" type="ORF">C6Y45_15380</name>
</gene>
<keyword evidence="2" id="KW-1185">Reference proteome</keyword>